<feature type="transmembrane region" description="Helical" evidence="4">
    <location>
        <begin position="68"/>
        <end position="86"/>
    </location>
</feature>
<feature type="transmembrane region" description="Helical" evidence="4">
    <location>
        <begin position="344"/>
        <end position="362"/>
    </location>
</feature>
<comment type="caution">
    <text evidence="6">The sequence shown here is derived from an EMBL/GenBank/DDBJ whole genome shotgun (WGS) entry which is preliminary data.</text>
</comment>
<feature type="transmembrane region" description="Helical" evidence="4">
    <location>
        <begin position="374"/>
        <end position="394"/>
    </location>
</feature>
<feature type="transmembrane region" description="Helical" evidence="4">
    <location>
        <begin position="312"/>
        <end position="332"/>
    </location>
</feature>
<dbReference type="RefSeq" id="WP_126342174.1">
    <property type="nucleotide sequence ID" value="NZ_CP041698.1"/>
</dbReference>
<dbReference type="PROSITE" id="PS50850">
    <property type="entry name" value="MFS"/>
    <property type="match status" value="2"/>
</dbReference>
<feature type="domain" description="Major facilitator superfamily (MFS) profile" evidence="5">
    <location>
        <begin position="1"/>
        <end position="212"/>
    </location>
</feature>
<evidence type="ECO:0000259" key="5">
    <source>
        <dbReference type="PROSITE" id="PS50850"/>
    </source>
</evidence>
<dbReference type="EMBL" id="RXYK01000004">
    <property type="protein sequence ID" value="RTY38856.1"/>
    <property type="molecule type" value="Genomic_DNA"/>
</dbReference>
<evidence type="ECO:0000313" key="6">
    <source>
        <dbReference type="EMBL" id="RTY38856.1"/>
    </source>
</evidence>
<feature type="transmembrane region" description="Helical" evidence="4">
    <location>
        <begin position="191"/>
        <end position="211"/>
    </location>
</feature>
<dbReference type="PANTHER" id="PTHR23524">
    <property type="entry name" value="TRANSPORTER, PUTATIVE (AFU_ORTHOLOGUE AFUA_8G04850)-RELATED"/>
    <property type="match status" value="1"/>
</dbReference>
<feature type="transmembrane region" description="Helical" evidence="4">
    <location>
        <begin position="93"/>
        <end position="111"/>
    </location>
</feature>
<dbReference type="GO" id="GO:0022857">
    <property type="term" value="F:transmembrane transporter activity"/>
    <property type="evidence" value="ECO:0007669"/>
    <property type="project" value="InterPro"/>
</dbReference>
<organism evidence="6 7">
    <name type="scientific">Chlorobium phaeovibrioides</name>
    <dbReference type="NCBI Taxonomy" id="1094"/>
    <lineage>
        <taxon>Bacteria</taxon>
        <taxon>Pseudomonadati</taxon>
        <taxon>Chlorobiota</taxon>
        <taxon>Chlorobiia</taxon>
        <taxon>Chlorobiales</taxon>
        <taxon>Chlorobiaceae</taxon>
        <taxon>Chlorobium/Pelodictyon group</taxon>
        <taxon>Chlorobium</taxon>
    </lineage>
</organism>
<reference evidence="6 7" key="1">
    <citation type="submission" date="2018-12" db="EMBL/GenBank/DDBJ databases">
        <authorList>
            <person name="Lunina O.N."/>
            <person name="Grouzdev D.S."/>
            <person name="Gorlenko V.M."/>
            <person name="Savvichev A.S."/>
        </authorList>
    </citation>
    <scope>NUCLEOTIDE SEQUENCE [LARGE SCALE GENOMIC DNA]</scope>
    <source>
        <strain evidence="6 7">BrKhr-17</strain>
    </source>
</reference>
<feature type="transmembrane region" description="Helical" evidence="4">
    <location>
        <begin position="285"/>
        <end position="306"/>
    </location>
</feature>
<feature type="domain" description="Major facilitator superfamily (MFS) profile" evidence="5">
    <location>
        <begin position="240"/>
        <end position="442"/>
    </location>
</feature>
<keyword evidence="3 4" id="KW-0472">Membrane</keyword>
<dbReference type="InterPro" id="IPR011701">
    <property type="entry name" value="MFS"/>
</dbReference>
<dbReference type="Gene3D" id="1.20.1250.20">
    <property type="entry name" value="MFS general substrate transporter like domains"/>
    <property type="match status" value="1"/>
</dbReference>
<evidence type="ECO:0000313" key="7">
    <source>
        <dbReference type="Proteomes" id="UP000279908"/>
    </source>
</evidence>
<feature type="transmembrane region" description="Helical" evidence="4">
    <location>
        <begin position="406"/>
        <end position="425"/>
    </location>
</feature>
<dbReference type="InterPro" id="IPR020846">
    <property type="entry name" value="MFS_dom"/>
</dbReference>
<dbReference type="PANTHER" id="PTHR23524:SF1">
    <property type="entry name" value="MRH DOMAIN-CONTAINING PROTEIN-RELATED"/>
    <property type="match status" value="1"/>
</dbReference>
<dbReference type="SUPFAM" id="SSF103473">
    <property type="entry name" value="MFS general substrate transporter"/>
    <property type="match status" value="1"/>
</dbReference>
<accession>A0A3S0L1A9</accession>
<dbReference type="AlphaFoldDB" id="A0A3S0L1A9"/>
<gene>
    <name evidence="6" type="ORF">EKD02_04065</name>
</gene>
<evidence type="ECO:0000256" key="2">
    <source>
        <dbReference type="ARBA" id="ARBA00022989"/>
    </source>
</evidence>
<sequence>MKSSTEQHHLGPVILSPGVLPQHGWTFLYAAFVSIGLVTFVSIGQAYILNEHLKIPIAEQGTISGNLVFWTEIVTLLFFIPAGVLMDRIGRKPIYIAGMILLAIAYGLYPMAQSVADLTLYRIVYALGIVAVTGGLATVMVDYPAERSRGKLIAITGFLNGLGIVILNQFFGGLPEKLIGRGFSGVEAGIIAHMSIAALALVTAIVLSVGLKGGTPVRKEERPPLKTLLTSGFTHAKNPRILLSYAAAFVARGDQSIIGTFLPLWGTTAGIAMGMNPAEAVKKGMMVFIISQAAALLWAPVIGPLIDRWNRVTALVVCMGLASAGYLSLALIENPHDSFSTLYFVLLGIGQISAFLGSQSLIGQEAPREARGSVIGMFNISGAIGILIITTLGGRMFDQLSPKAPFLVVGAINLLVMLGGIYVRIKAPGTISVRASASASEK</sequence>
<evidence type="ECO:0000256" key="4">
    <source>
        <dbReference type="SAM" id="Phobius"/>
    </source>
</evidence>
<protein>
    <submittedName>
        <fullName evidence="6">MFS transporter</fullName>
    </submittedName>
</protein>
<keyword evidence="1 4" id="KW-0812">Transmembrane</keyword>
<feature type="transmembrane region" description="Helical" evidence="4">
    <location>
        <begin position="152"/>
        <end position="171"/>
    </location>
</feature>
<feature type="transmembrane region" description="Helical" evidence="4">
    <location>
        <begin position="27"/>
        <end position="48"/>
    </location>
</feature>
<dbReference type="InterPro" id="IPR036259">
    <property type="entry name" value="MFS_trans_sf"/>
</dbReference>
<name>A0A3S0L1A9_CHLPH</name>
<proteinExistence type="predicted"/>
<keyword evidence="2 4" id="KW-1133">Transmembrane helix</keyword>
<feature type="transmembrane region" description="Helical" evidence="4">
    <location>
        <begin position="123"/>
        <end position="145"/>
    </location>
</feature>
<evidence type="ECO:0000256" key="3">
    <source>
        <dbReference type="ARBA" id="ARBA00023136"/>
    </source>
</evidence>
<evidence type="ECO:0000256" key="1">
    <source>
        <dbReference type="ARBA" id="ARBA00022692"/>
    </source>
</evidence>
<dbReference type="Pfam" id="PF07690">
    <property type="entry name" value="MFS_1"/>
    <property type="match status" value="1"/>
</dbReference>
<dbReference type="Proteomes" id="UP000279908">
    <property type="component" value="Unassembled WGS sequence"/>
</dbReference>